<evidence type="ECO:0000313" key="2">
    <source>
        <dbReference type="Proteomes" id="UP000010482"/>
    </source>
</evidence>
<gene>
    <name evidence="1" type="ORF">Dacsa_0267</name>
</gene>
<dbReference type="PANTHER" id="PTHR34235">
    <property type="entry name" value="SLR1203 PROTEIN-RELATED"/>
    <property type="match status" value="1"/>
</dbReference>
<proteinExistence type="predicted"/>
<dbReference type="OrthoDB" id="5769308at2"/>
<reference evidence="1" key="1">
    <citation type="submission" date="2012-04" db="EMBL/GenBank/DDBJ databases">
        <title>Finished genome of Dactylococcopsis salina PCC 8305.</title>
        <authorList>
            <consortium name="US DOE Joint Genome Institute"/>
            <person name="Gugger M."/>
            <person name="Coursin T."/>
            <person name="Rippka R."/>
            <person name="Tandeau De Marsac N."/>
            <person name="Huntemann M."/>
            <person name="Wei C.-L."/>
            <person name="Han J."/>
            <person name="Detter J.C."/>
            <person name="Han C."/>
            <person name="Tapia R."/>
            <person name="Daligault H."/>
            <person name="Chen A."/>
            <person name="Krypides N."/>
            <person name="Mavromatis K."/>
            <person name="Markowitz V."/>
            <person name="Szeto E."/>
            <person name="Ivanova N."/>
            <person name="Ovchinnikova G."/>
            <person name="Pagani I."/>
            <person name="Pati A."/>
            <person name="Goodwin L."/>
            <person name="Peters L."/>
            <person name="Pitluck S."/>
            <person name="Woyke T."/>
            <person name="Kerfeld C."/>
        </authorList>
    </citation>
    <scope>NUCLEOTIDE SEQUENCE [LARGE SCALE GENOMIC DNA]</scope>
    <source>
        <strain evidence="1">PCC 8305</strain>
    </source>
</reference>
<dbReference type="EMBL" id="CP003944">
    <property type="protein sequence ID" value="AFZ49074.1"/>
    <property type="molecule type" value="Genomic_DNA"/>
</dbReference>
<evidence type="ECO:0008006" key="3">
    <source>
        <dbReference type="Google" id="ProtNLM"/>
    </source>
</evidence>
<dbReference type="PATRIC" id="fig|13035.3.peg.309"/>
<dbReference type="RefSeq" id="WP_015228087.1">
    <property type="nucleotide sequence ID" value="NC_019780.1"/>
</dbReference>
<dbReference type="Pfam" id="PF01724">
    <property type="entry name" value="DUF29"/>
    <property type="match status" value="1"/>
</dbReference>
<dbReference type="STRING" id="13035.Dacsa_0267"/>
<dbReference type="eggNOG" id="COG2442">
    <property type="taxonomic scope" value="Bacteria"/>
</dbReference>
<dbReference type="Proteomes" id="UP000010482">
    <property type="component" value="Chromosome"/>
</dbReference>
<dbReference type="HOGENOM" id="CLU_116670_1_0_3"/>
<dbReference type="PANTHER" id="PTHR34235:SF3">
    <property type="entry name" value="SLR1203 PROTEIN"/>
    <property type="match status" value="1"/>
</dbReference>
<organism evidence="1 2">
    <name type="scientific">Dactylococcopsis salina (strain PCC 8305)</name>
    <name type="common">Myxobactron salinum</name>
    <dbReference type="NCBI Taxonomy" id="13035"/>
    <lineage>
        <taxon>Bacteria</taxon>
        <taxon>Bacillati</taxon>
        <taxon>Cyanobacteriota</taxon>
        <taxon>Cyanophyceae</taxon>
        <taxon>Nodosilineales</taxon>
        <taxon>Cymatolegaceae</taxon>
        <taxon>Dactylococcopsis</taxon>
    </lineage>
</organism>
<name>K9YQA6_DACS8</name>
<dbReference type="KEGG" id="dsl:Dacsa_0267"/>
<dbReference type="Gene3D" id="1.20.1220.20">
    <property type="entry name" value="Uncharcterised protein PF01724"/>
    <property type="match status" value="1"/>
</dbReference>
<evidence type="ECO:0000313" key="1">
    <source>
        <dbReference type="EMBL" id="AFZ49074.1"/>
    </source>
</evidence>
<dbReference type="InterPro" id="IPR002636">
    <property type="entry name" value="DUF29"/>
</dbReference>
<dbReference type="AlphaFoldDB" id="K9YQA6"/>
<accession>K9YQA6</accession>
<sequence>MVTELTHQKYKQLYETDYNLWVLETVKKLQNRELDSLDWKNLIDEVLDLSRREKRRLESLLTRLLEHLLKLKYWDSERELNQNHWQKEIRNFRKQIKRELKASPSLKKYLVEQFSELYQDARELVSDASGLPLDHFPESPIAPLENVLNENWLP</sequence>
<keyword evidence="2" id="KW-1185">Reference proteome</keyword>
<protein>
    <recommendedName>
        <fullName evidence="3">DUF29 domain-containing protein</fullName>
    </recommendedName>
</protein>